<protein>
    <submittedName>
        <fullName evidence="2">Uncharacterized protein</fullName>
    </submittedName>
</protein>
<sequence length="281" mass="32256">MLRSSLSGPCRRRFMFWKFWTLLFLGAMTPVSPFLVTKRHRQKVLGFDPTALDIPCATAECPPLENEVHLQKLNMGLRKYAPSQWACVEQGNWKFKHTTSLDFKEAFLKIIEYQSGHNYMERHLPVTTPLLVELGVKQPEQGDNNLLDFKLGFKLCFRLHSSLQGDPYAAPTEQRMTLQPWTPTIDDEWVAVHQWTNTDEDDTSDAALKDGAARLPPDEKWVIRRHTTSFVRSLEAAFRKAGSDTSRVEKLYFAYFGGPTDGIYELWAPVDRNVMMRAEAA</sequence>
<evidence type="ECO:0000313" key="2">
    <source>
        <dbReference type="EMBL" id="JAC64462.1"/>
    </source>
</evidence>
<gene>
    <name evidence="2" type="ORF">TSPGSL018_18258</name>
</gene>
<dbReference type="EMBL" id="GBEZ01022377">
    <property type="protein sequence ID" value="JAC64462.1"/>
    <property type="molecule type" value="Transcribed_RNA"/>
</dbReference>
<dbReference type="Pfam" id="PF04832">
    <property type="entry name" value="SOUL"/>
    <property type="match status" value="1"/>
</dbReference>
<accession>A0A061QUX1</accession>
<dbReference type="InterPro" id="IPR011256">
    <property type="entry name" value="Reg_factor_effector_dom_sf"/>
</dbReference>
<comment type="similarity">
    <text evidence="1">Belongs to the HEBP family.</text>
</comment>
<dbReference type="Gene3D" id="3.20.80.10">
    <property type="entry name" value="Regulatory factor, effector binding domain"/>
    <property type="match status" value="1"/>
</dbReference>
<evidence type="ECO:0000256" key="1">
    <source>
        <dbReference type="ARBA" id="ARBA00009817"/>
    </source>
</evidence>
<proteinExistence type="inferred from homology"/>
<reference evidence="2" key="1">
    <citation type="submission" date="2014-05" db="EMBL/GenBank/DDBJ databases">
        <title>The transcriptome of the halophilic microalga Tetraselmis sp. GSL018 isolated from the Great Salt Lake, Utah.</title>
        <authorList>
            <person name="Jinkerson R.E."/>
            <person name="D'Adamo S."/>
            <person name="Posewitz M.C."/>
        </authorList>
    </citation>
    <scope>NUCLEOTIDE SEQUENCE</scope>
    <source>
        <strain evidence="2">GSL018</strain>
    </source>
</reference>
<dbReference type="SUPFAM" id="SSF55136">
    <property type="entry name" value="Probable bacterial effector-binding domain"/>
    <property type="match status" value="1"/>
</dbReference>
<organism evidence="2">
    <name type="scientific">Tetraselmis sp. GSL018</name>
    <dbReference type="NCBI Taxonomy" id="582737"/>
    <lineage>
        <taxon>Eukaryota</taxon>
        <taxon>Viridiplantae</taxon>
        <taxon>Chlorophyta</taxon>
        <taxon>core chlorophytes</taxon>
        <taxon>Chlorodendrophyceae</taxon>
        <taxon>Chlorodendrales</taxon>
        <taxon>Chlorodendraceae</taxon>
        <taxon>Tetraselmis</taxon>
    </lineage>
</organism>
<dbReference type="InterPro" id="IPR006917">
    <property type="entry name" value="SOUL_heme-bd"/>
</dbReference>
<name>A0A061QUX1_9CHLO</name>
<dbReference type="AlphaFoldDB" id="A0A061QUX1"/>